<protein>
    <submittedName>
        <fullName evidence="2">Uncharacterized protein</fullName>
    </submittedName>
</protein>
<proteinExistence type="predicted"/>
<dbReference type="RefSeq" id="XP_037151025.1">
    <property type="nucleotide sequence ID" value="XM_037292486.1"/>
</dbReference>
<organism evidence="2 3">
    <name type="scientific">Letharia lupina</name>
    <dbReference type="NCBI Taxonomy" id="560253"/>
    <lineage>
        <taxon>Eukaryota</taxon>
        <taxon>Fungi</taxon>
        <taxon>Dikarya</taxon>
        <taxon>Ascomycota</taxon>
        <taxon>Pezizomycotina</taxon>
        <taxon>Lecanoromycetes</taxon>
        <taxon>OSLEUM clade</taxon>
        <taxon>Lecanoromycetidae</taxon>
        <taxon>Lecanorales</taxon>
        <taxon>Lecanorineae</taxon>
        <taxon>Parmeliaceae</taxon>
        <taxon>Letharia</taxon>
    </lineage>
</organism>
<dbReference type="AlphaFoldDB" id="A0A8H6CDU2"/>
<feature type="chain" id="PRO_5034777453" evidence="1">
    <location>
        <begin position="19"/>
        <end position="369"/>
    </location>
</feature>
<dbReference type="Proteomes" id="UP000593566">
    <property type="component" value="Unassembled WGS sequence"/>
</dbReference>
<dbReference type="GeneID" id="59329972"/>
<dbReference type="GO" id="GO:0008237">
    <property type="term" value="F:metallopeptidase activity"/>
    <property type="evidence" value="ECO:0007669"/>
    <property type="project" value="InterPro"/>
</dbReference>
<gene>
    <name evidence="2" type="ORF">HO133_001556</name>
</gene>
<name>A0A8H6CDU2_9LECA</name>
<evidence type="ECO:0000256" key="1">
    <source>
        <dbReference type="SAM" id="SignalP"/>
    </source>
</evidence>
<keyword evidence="1" id="KW-0732">Signal</keyword>
<keyword evidence="3" id="KW-1185">Reference proteome</keyword>
<accession>A0A8H6CDU2</accession>
<evidence type="ECO:0000313" key="3">
    <source>
        <dbReference type="Proteomes" id="UP000593566"/>
    </source>
</evidence>
<sequence length="369" mass="41871">MYLLIVFLALCFCQSVSSVPENDVPSANSTKALFKRVDNPTYAIDGTCTRYPQVQDIVNDWFQTVQVTSHRIDLGRADPHFQYAFQVLFDTDPNSNTLYKFELVEEPITAYDFVELVTTSLASLTPHADPDTKANLIFYCDDDAMNPTPYSNERWQLVPDIPGDPNPNSGRTLGINQEWFDQVNSISRTPSTKGCKDVANARGEPTELETYNDPITPFLYGNRLPPVGILQPTRSTITICDCVLVANNPYYPTIASSLTATLNRPRRQSPLRLYRPEYGRIVSAGLYHESTHWMDLKLEDEILRDGSIAYGWSKIMELNTFERLTNADTYMYLGLLARYESLGWWLDRHEGRAYLGVMVPAPAGWIPPW</sequence>
<dbReference type="Gene3D" id="3.40.390.10">
    <property type="entry name" value="Collagenase (Catalytic Domain)"/>
    <property type="match status" value="1"/>
</dbReference>
<comment type="caution">
    <text evidence="2">The sequence shown here is derived from an EMBL/GenBank/DDBJ whole genome shotgun (WGS) entry which is preliminary data.</text>
</comment>
<dbReference type="EMBL" id="JACCJB010000013">
    <property type="protein sequence ID" value="KAF6221590.1"/>
    <property type="molecule type" value="Genomic_DNA"/>
</dbReference>
<evidence type="ECO:0000313" key="2">
    <source>
        <dbReference type="EMBL" id="KAF6221590.1"/>
    </source>
</evidence>
<dbReference type="InterPro" id="IPR024079">
    <property type="entry name" value="MetalloPept_cat_dom_sf"/>
</dbReference>
<reference evidence="2 3" key="1">
    <citation type="journal article" date="2020" name="Genomics">
        <title>Complete, high-quality genomes from long-read metagenomic sequencing of two wolf lichen thalli reveals enigmatic genome architecture.</title>
        <authorList>
            <person name="McKenzie S.K."/>
            <person name="Walston R.F."/>
            <person name="Allen J.L."/>
        </authorList>
    </citation>
    <scope>NUCLEOTIDE SEQUENCE [LARGE SCALE GENOMIC DNA]</scope>
    <source>
        <strain evidence="2">WasteWater1</strain>
    </source>
</reference>
<feature type="signal peptide" evidence="1">
    <location>
        <begin position="1"/>
        <end position="18"/>
    </location>
</feature>